<sequence length="344" mass="37572">MGEEQLNAQLASSWVEFDEASAPALEALGVRKLDGTKLLCHFALRSFAELNDGVRRSVKQYICNNWDALKDSHELLQAISECAFVETGQAASAEGQQMPRFKRASDLLDPTNEVLGAVFRNRPDKFPCSKTCDSLWLQVLRAAGLRSQVDTAIFTECVMEIQARGVASLNNTEQSSDVESDRVWNAALKLAQYLVLEPQLLHTSGFPQTISSIQFVPARIGIPAPCSGNQGRCLTSFQDGALRKDWALVWGHSPILEDSCVPAASFWGQLSLRSPPPFSKVAEHLEKVASRGNVLEEWPRQAGPPEQAFSAVLSHLGAEGLTAQQAERLSRAAFVPVANATRLS</sequence>
<gene>
    <name evidence="1" type="primary">SACS</name>
    <name evidence="1" type="ORF">TSPGSL018_3322</name>
</gene>
<name>A0A061RFQ7_9CHLO</name>
<accession>A0A061RFQ7</accession>
<dbReference type="GO" id="GO:0030544">
    <property type="term" value="F:Hsp70 protein binding"/>
    <property type="evidence" value="ECO:0007669"/>
    <property type="project" value="TreeGrafter"/>
</dbReference>
<dbReference type="InterPro" id="IPR052972">
    <property type="entry name" value="Sacsin_chaperone_reg"/>
</dbReference>
<reference evidence="1" key="1">
    <citation type="submission" date="2014-05" db="EMBL/GenBank/DDBJ databases">
        <title>The transcriptome of the halophilic microalga Tetraselmis sp. GSL018 isolated from the Great Salt Lake, Utah.</title>
        <authorList>
            <person name="Jinkerson R.E."/>
            <person name="D'Adamo S."/>
            <person name="Posewitz M.C."/>
        </authorList>
    </citation>
    <scope>NUCLEOTIDE SEQUENCE</scope>
    <source>
        <strain evidence="1">GSL018</strain>
    </source>
</reference>
<dbReference type="PANTHER" id="PTHR15600">
    <property type="entry name" value="SACSIN"/>
    <property type="match status" value="1"/>
</dbReference>
<organism evidence="1">
    <name type="scientific">Tetraselmis sp. GSL018</name>
    <dbReference type="NCBI Taxonomy" id="582737"/>
    <lineage>
        <taxon>Eukaryota</taxon>
        <taxon>Viridiplantae</taxon>
        <taxon>Chlorophyta</taxon>
        <taxon>core chlorophytes</taxon>
        <taxon>Chlorodendrophyceae</taxon>
        <taxon>Chlorodendrales</taxon>
        <taxon>Chlorodendraceae</taxon>
        <taxon>Tetraselmis</taxon>
    </lineage>
</organism>
<protein>
    <submittedName>
        <fullName evidence="1">Sacsin</fullName>
    </submittedName>
</protein>
<dbReference type="EMBL" id="GBEZ01015358">
    <property type="protein sequence ID" value="JAC70798.1"/>
    <property type="molecule type" value="Transcribed_RNA"/>
</dbReference>
<dbReference type="AlphaFoldDB" id="A0A061RFQ7"/>
<feature type="non-terminal residue" evidence="1">
    <location>
        <position position="344"/>
    </location>
</feature>
<evidence type="ECO:0000313" key="1">
    <source>
        <dbReference type="EMBL" id="JAC70798.1"/>
    </source>
</evidence>
<dbReference type="PANTHER" id="PTHR15600:SF42">
    <property type="entry name" value="SACSIN"/>
    <property type="match status" value="1"/>
</dbReference>
<proteinExistence type="predicted"/>